<reference evidence="13 14" key="1">
    <citation type="journal article" date="2019" name="Nat. Plants">
        <title>Genome sequencing of Musa balbisiana reveals subgenome evolution and function divergence in polyploid bananas.</title>
        <authorList>
            <person name="Yao X."/>
        </authorList>
    </citation>
    <scope>NUCLEOTIDE SEQUENCE [LARGE SCALE GENOMIC DNA]</scope>
    <source>
        <strain evidence="14">cv. DH-PKW</strain>
        <tissue evidence="13">Leaves</tissue>
    </source>
</reference>
<feature type="transmembrane region" description="Helical" evidence="12">
    <location>
        <begin position="104"/>
        <end position="122"/>
    </location>
</feature>
<accession>A0A4S8K2C4</accession>
<feature type="transmembrane region" description="Helical" evidence="12">
    <location>
        <begin position="222"/>
        <end position="244"/>
    </location>
</feature>
<name>A0A4S8K2C4_MUSBA</name>
<dbReference type="InterPro" id="IPR047664">
    <property type="entry name" value="SWEET"/>
</dbReference>
<evidence type="ECO:0000256" key="5">
    <source>
        <dbReference type="ARBA" id="ARBA00022597"/>
    </source>
</evidence>
<comment type="subcellular location">
    <subcellularLocation>
        <location evidence="1">Cell membrane</location>
        <topology evidence="1">Multi-pass membrane protein</topology>
    </subcellularLocation>
</comment>
<gene>
    <name evidence="13" type="ORF">C4D60_Mb08t08510</name>
</gene>
<keyword evidence="7" id="KW-0677">Repeat</keyword>
<keyword evidence="3" id="KW-0813">Transport</keyword>
<dbReference type="GO" id="GO:0051119">
    <property type="term" value="F:sugar transmembrane transporter activity"/>
    <property type="evidence" value="ECO:0007669"/>
    <property type="project" value="InterPro"/>
</dbReference>
<keyword evidence="14" id="KW-1185">Reference proteome</keyword>
<evidence type="ECO:0000256" key="12">
    <source>
        <dbReference type="SAM" id="Phobius"/>
    </source>
</evidence>
<evidence type="ECO:0000256" key="11">
    <source>
        <dbReference type="SAM" id="MobiDB-lite"/>
    </source>
</evidence>
<evidence type="ECO:0000256" key="7">
    <source>
        <dbReference type="ARBA" id="ARBA00022737"/>
    </source>
</evidence>
<evidence type="ECO:0000256" key="4">
    <source>
        <dbReference type="ARBA" id="ARBA00022475"/>
    </source>
</evidence>
<dbReference type="PANTHER" id="PTHR10791:SF37">
    <property type="entry name" value="OS09G0508250 PROTEIN"/>
    <property type="match status" value="1"/>
</dbReference>
<feature type="transmembrane region" description="Helical" evidence="12">
    <location>
        <begin position="128"/>
        <end position="151"/>
    </location>
</feature>
<keyword evidence="8 12" id="KW-1133">Transmembrane helix</keyword>
<organism evidence="13 14">
    <name type="scientific">Musa balbisiana</name>
    <name type="common">Banana</name>
    <dbReference type="NCBI Taxonomy" id="52838"/>
    <lineage>
        <taxon>Eukaryota</taxon>
        <taxon>Viridiplantae</taxon>
        <taxon>Streptophyta</taxon>
        <taxon>Embryophyta</taxon>
        <taxon>Tracheophyta</taxon>
        <taxon>Spermatophyta</taxon>
        <taxon>Magnoliopsida</taxon>
        <taxon>Liliopsida</taxon>
        <taxon>Zingiberales</taxon>
        <taxon>Musaceae</taxon>
        <taxon>Musa</taxon>
    </lineage>
</organism>
<feature type="transmembrane region" description="Helical" evidence="12">
    <location>
        <begin position="250"/>
        <end position="271"/>
    </location>
</feature>
<dbReference type="InterPro" id="IPR004316">
    <property type="entry name" value="SWEET_rpt"/>
</dbReference>
<dbReference type="AlphaFoldDB" id="A0A4S8K2C4"/>
<comment type="similarity">
    <text evidence="2">Belongs to the SWEET sugar transporter family.</text>
</comment>
<evidence type="ECO:0000313" key="14">
    <source>
        <dbReference type="Proteomes" id="UP000317650"/>
    </source>
</evidence>
<dbReference type="FunFam" id="1.20.1280.290:FF:000001">
    <property type="entry name" value="Bidirectional sugar transporter SWEET"/>
    <property type="match status" value="1"/>
</dbReference>
<evidence type="ECO:0000313" key="13">
    <source>
        <dbReference type="EMBL" id="THU68879.1"/>
    </source>
</evidence>
<sequence length="337" mass="37736">MAGLSLQHPLPFTFGMLGDPSFVLSFVLCTSFGQFKFPNPFHEETSSPSWFFSPQCKHHNCLSVLISFLWICCLNVTTLGTAAHHHSPTFYRVYRKKSTEGFHSVPYVVAVFSCMLWIYYAYVKTDSILLITINSFGVFIETAYITIYLIYAPKKTRIMSLRIFVLLNVVVFAAIILLTQLLFTGSIRVKVLGWICVGFSVSVFAAPLSVIRLVIRTKSVEFLPFYLSFFLTLSAIAWFGYGLFTKDIYVQLPNVLGFLFGVAQMVLYIVYKKKKNVVEPAGIEHIVRIAELAIAPASDLQAGVEENDHRKKASEGSTEGVEKAKMAAEEGVEIDAV</sequence>
<proteinExistence type="inferred from homology"/>
<dbReference type="Proteomes" id="UP000317650">
    <property type="component" value="Chromosome 8"/>
</dbReference>
<keyword evidence="9 12" id="KW-0472">Membrane</keyword>
<evidence type="ECO:0000256" key="3">
    <source>
        <dbReference type="ARBA" id="ARBA00022448"/>
    </source>
</evidence>
<dbReference type="Gene3D" id="1.20.1280.290">
    <property type="match status" value="2"/>
</dbReference>
<dbReference type="Pfam" id="PF03083">
    <property type="entry name" value="MtN3_slv"/>
    <property type="match status" value="2"/>
</dbReference>
<feature type="transmembrane region" description="Helical" evidence="12">
    <location>
        <begin position="163"/>
        <end position="185"/>
    </location>
</feature>
<dbReference type="FunFam" id="1.20.1280.290:FF:000003">
    <property type="entry name" value="Bidirectional sugar transporter SWEET"/>
    <property type="match status" value="1"/>
</dbReference>
<dbReference type="PANTHER" id="PTHR10791">
    <property type="entry name" value="RAG1-ACTIVATING PROTEIN 1"/>
    <property type="match status" value="1"/>
</dbReference>
<evidence type="ECO:0000256" key="8">
    <source>
        <dbReference type="ARBA" id="ARBA00022989"/>
    </source>
</evidence>
<evidence type="ECO:0000256" key="6">
    <source>
        <dbReference type="ARBA" id="ARBA00022692"/>
    </source>
</evidence>
<evidence type="ECO:0000256" key="1">
    <source>
        <dbReference type="ARBA" id="ARBA00004651"/>
    </source>
</evidence>
<comment type="function">
    <text evidence="10">Mediates both low-affinity uptake and efflux of sugar across the plasma membrane.</text>
</comment>
<dbReference type="GO" id="GO:0005886">
    <property type="term" value="C:plasma membrane"/>
    <property type="evidence" value="ECO:0007669"/>
    <property type="project" value="UniProtKB-SubCell"/>
</dbReference>
<evidence type="ECO:0000256" key="2">
    <source>
        <dbReference type="ARBA" id="ARBA00007809"/>
    </source>
</evidence>
<keyword evidence="4" id="KW-1003">Cell membrane</keyword>
<feature type="transmembrane region" description="Helical" evidence="12">
    <location>
        <begin position="191"/>
        <end position="215"/>
    </location>
</feature>
<evidence type="ECO:0008006" key="15">
    <source>
        <dbReference type="Google" id="ProtNLM"/>
    </source>
</evidence>
<keyword evidence="6 12" id="KW-0812">Transmembrane</keyword>
<protein>
    <recommendedName>
        <fullName evidence="15">Bidirectional sugar transporter SWEET</fullName>
    </recommendedName>
</protein>
<evidence type="ECO:0000256" key="10">
    <source>
        <dbReference type="ARBA" id="ARBA00037238"/>
    </source>
</evidence>
<dbReference type="EMBL" id="PYDT01000002">
    <property type="protein sequence ID" value="THU68879.1"/>
    <property type="molecule type" value="Genomic_DNA"/>
</dbReference>
<feature type="region of interest" description="Disordered" evidence="11">
    <location>
        <begin position="303"/>
        <end position="337"/>
    </location>
</feature>
<keyword evidence="5" id="KW-0762">Sugar transport</keyword>
<feature type="transmembrane region" description="Helical" evidence="12">
    <location>
        <begin position="12"/>
        <end position="33"/>
    </location>
</feature>
<evidence type="ECO:0000256" key="9">
    <source>
        <dbReference type="ARBA" id="ARBA00023136"/>
    </source>
</evidence>
<comment type="caution">
    <text evidence="13">The sequence shown here is derived from an EMBL/GenBank/DDBJ whole genome shotgun (WGS) entry which is preliminary data.</text>
</comment>